<dbReference type="AlphaFoldDB" id="A0A2A3EC95"/>
<accession>A0A2A3EC95</accession>
<feature type="region of interest" description="Disordered" evidence="1">
    <location>
        <begin position="1"/>
        <end position="21"/>
    </location>
</feature>
<feature type="compositionally biased region" description="Polar residues" evidence="1">
    <location>
        <begin position="193"/>
        <end position="209"/>
    </location>
</feature>
<sequence length="554" mass="63174">MNTKNSKKEVNKTPQNNKVKKRQKISKCVQLVIKPLRIIQFTVKHDLMTSVSQIELHDDEEVDHTFRKIAQGYRRQYMDCSTSVQKLCHVDVADIQTEHYPIVTAENQTFQEMREMDVQTVSKCELCHQQIQLCASSSALVKNQFQCATCPAFIQLFKGMSCSKCVTGMMHMPRQNRQQQTQQPKFDKETTKGRNLSQSTKRNISSEMLTSEKARKVDQVANLGVQKNNEERSKKMKLIALKRDNKKRIKIKGSPSSKTSQQSSCSQIIENGNKVIEIGSGNSISIVLTPGDSRSVETIHRIVNMGCKNSSYPSSHSNQMEIEERLHEIEDGNKRRMLQCVEATPILPNKRAPIEKQIQITDECRDTCVMHLEPTTIDSETTKNSRNAEKNLAMKQQQIRKEKLEKLQQTELIDRRENKTQTVCSDTSITLVPTSNPNSTPSIRKNKKLSLQNSVSLHEKYINVCPACKRPQIPVKGPAFQYYSVNKDKRGRFYCDTCAPPASVKVSFKRTDQQRLKCCTCGNYLRIKSSQTTRNKSDHCPHCDVSLSRHISST</sequence>
<feature type="compositionally biased region" description="Basic and acidic residues" evidence="1">
    <location>
        <begin position="1"/>
        <end position="11"/>
    </location>
</feature>
<keyword evidence="3" id="KW-1185">Reference proteome</keyword>
<dbReference type="EMBL" id="KZ288288">
    <property type="protein sequence ID" value="PBC29357.1"/>
    <property type="molecule type" value="Genomic_DNA"/>
</dbReference>
<evidence type="ECO:0000256" key="1">
    <source>
        <dbReference type="SAM" id="MobiDB-lite"/>
    </source>
</evidence>
<evidence type="ECO:0000313" key="2">
    <source>
        <dbReference type="EMBL" id="PBC29357.1"/>
    </source>
</evidence>
<dbReference type="OrthoDB" id="7606993at2759"/>
<protein>
    <submittedName>
        <fullName evidence="2">Uncharacterized protein</fullName>
    </submittedName>
</protein>
<name>A0A2A3EC95_APICC</name>
<gene>
    <name evidence="2" type="ORF">APICC_03353</name>
</gene>
<evidence type="ECO:0000313" key="3">
    <source>
        <dbReference type="Proteomes" id="UP000242457"/>
    </source>
</evidence>
<organism evidence="2 3">
    <name type="scientific">Apis cerana cerana</name>
    <name type="common">Oriental honeybee</name>
    <dbReference type="NCBI Taxonomy" id="94128"/>
    <lineage>
        <taxon>Eukaryota</taxon>
        <taxon>Metazoa</taxon>
        <taxon>Ecdysozoa</taxon>
        <taxon>Arthropoda</taxon>
        <taxon>Hexapoda</taxon>
        <taxon>Insecta</taxon>
        <taxon>Pterygota</taxon>
        <taxon>Neoptera</taxon>
        <taxon>Endopterygota</taxon>
        <taxon>Hymenoptera</taxon>
        <taxon>Apocrita</taxon>
        <taxon>Aculeata</taxon>
        <taxon>Apoidea</taxon>
        <taxon>Anthophila</taxon>
        <taxon>Apidae</taxon>
        <taxon>Apis</taxon>
    </lineage>
</organism>
<feature type="region of interest" description="Disordered" evidence="1">
    <location>
        <begin position="174"/>
        <end position="212"/>
    </location>
</feature>
<proteinExistence type="predicted"/>
<dbReference type="Proteomes" id="UP000242457">
    <property type="component" value="Unassembled WGS sequence"/>
</dbReference>
<reference evidence="2 3" key="1">
    <citation type="submission" date="2014-07" db="EMBL/GenBank/DDBJ databases">
        <title>Genomic and transcriptomic analysis on Apis cerana provide comprehensive insights into honey bee biology.</title>
        <authorList>
            <person name="Diao Q."/>
            <person name="Sun L."/>
            <person name="Zheng H."/>
            <person name="Zheng H."/>
            <person name="Xu S."/>
            <person name="Wang S."/>
            <person name="Zeng Z."/>
            <person name="Hu F."/>
            <person name="Su S."/>
            <person name="Wu J."/>
        </authorList>
    </citation>
    <scope>NUCLEOTIDE SEQUENCE [LARGE SCALE GENOMIC DNA]</scope>
    <source>
        <tissue evidence="2">Pupae without intestine</tissue>
    </source>
</reference>